<feature type="region of interest" description="Disordered" evidence="3">
    <location>
        <begin position="219"/>
        <end position="299"/>
    </location>
</feature>
<proteinExistence type="inferred from homology"/>
<protein>
    <recommendedName>
        <fullName evidence="6">PspA/IM30 family protein</fullName>
    </recommendedName>
</protein>
<keyword evidence="2" id="KW-0175">Coiled coil</keyword>
<feature type="coiled-coil region" evidence="2">
    <location>
        <begin position="55"/>
        <end position="89"/>
    </location>
</feature>
<dbReference type="AlphaFoldDB" id="A0AAV5G9X3"/>
<dbReference type="EMBL" id="BQKK01000004">
    <property type="protein sequence ID" value="GJN43463.1"/>
    <property type="molecule type" value="Genomic_DNA"/>
</dbReference>
<organism evidence="4 5">
    <name type="scientific">Corynebacterium ammoniagenes</name>
    <name type="common">Brevibacterium ammoniagenes</name>
    <dbReference type="NCBI Taxonomy" id="1697"/>
    <lineage>
        <taxon>Bacteria</taxon>
        <taxon>Bacillati</taxon>
        <taxon>Actinomycetota</taxon>
        <taxon>Actinomycetes</taxon>
        <taxon>Mycobacteriales</taxon>
        <taxon>Corynebacteriaceae</taxon>
        <taxon>Corynebacterium</taxon>
    </lineage>
</organism>
<evidence type="ECO:0000256" key="1">
    <source>
        <dbReference type="ARBA" id="ARBA00043985"/>
    </source>
</evidence>
<evidence type="ECO:0000256" key="2">
    <source>
        <dbReference type="SAM" id="Coils"/>
    </source>
</evidence>
<feature type="compositionally biased region" description="Polar residues" evidence="3">
    <location>
        <begin position="237"/>
        <end position="258"/>
    </location>
</feature>
<gene>
    <name evidence="4" type="ORF">CAT723_19420</name>
</gene>
<sequence length="299" mass="32918">MANPFSKGWKHLMASFDQKIDEKADPKVQIKQAVETAKKRHHEITESASEIIGNQRQLELRLNRLLKSQEDLQTQVRRALQLADQAEADGDSGKAQEYNNAAEVVAAQLVSTDQEIEQVKTQHESATQAAQQAQEQQKQSEARLREQLAEVDQLMAQADQATMQEMNAETLSSMDNLTPDGNSPTLDSVRAKIEKRYSNALGAQELYQASGGSRIQEALESTEDVRAKSRLDEIRASMSQDKQLTSGDEKTSQSSGGNNDVVEPEVAGDSADNKASGDVHDAEIEQVLDEAKKAVDDKK</sequence>
<dbReference type="Pfam" id="PF04012">
    <property type="entry name" value="PspA_IM30"/>
    <property type="match status" value="1"/>
</dbReference>
<reference evidence="4" key="1">
    <citation type="submission" date="2021-12" db="EMBL/GenBank/DDBJ databases">
        <title>Draft genome sequence of Corynebacterium ammoniagenes strain T-723.</title>
        <authorList>
            <person name="Matsuzawa M."/>
            <person name="Hiratani M."/>
            <person name="Abe I."/>
            <person name="Tsuji Y."/>
            <person name="Nakamura J."/>
        </authorList>
    </citation>
    <scope>NUCLEOTIDE SEQUENCE</scope>
    <source>
        <strain evidence="4">T-723</strain>
    </source>
</reference>
<dbReference type="Proteomes" id="UP001054925">
    <property type="component" value="Unassembled WGS sequence"/>
</dbReference>
<evidence type="ECO:0000256" key="3">
    <source>
        <dbReference type="SAM" id="MobiDB-lite"/>
    </source>
</evidence>
<dbReference type="RefSeq" id="WP_236163937.1">
    <property type="nucleotide sequence ID" value="NZ_BQKK01000004.1"/>
</dbReference>
<name>A0AAV5G9X3_CORAM</name>
<accession>A0AAV5G9X3</accession>
<comment type="caution">
    <text evidence="4">The sequence shown here is derived from an EMBL/GenBank/DDBJ whole genome shotgun (WGS) entry which is preliminary data.</text>
</comment>
<feature type="region of interest" description="Disordered" evidence="3">
    <location>
        <begin position="116"/>
        <end position="144"/>
    </location>
</feature>
<feature type="compositionally biased region" description="Basic and acidic residues" evidence="3">
    <location>
        <begin position="271"/>
        <end position="299"/>
    </location>
</feature>
<feature type="compositionally biased region" description="Low complexity" evidence="3">
    <location>
        <begin position="124"/>
        <end position="137"/>
    </location>
</feature>
<comment type="similarity">
    <text evidence="1">Belongs to the PspA/Vipp/IM30 family.</text>
</comment>
<evidence type="ECO:0000313" key="4">
    <source>
        <dbReference type="EMBL" id="GJN43463.1"/>
    </source>
</evidence>
<evidence type="ECO:0000313" key="5">
    <source>
        <dbReference type="Proteomes" id="UP001054925"/>
    </source>
</evidence>
<evidence type="ECO:0008006" key="6">
    <source>
        <dbReference type="Google" id="ProtNLM"/>
    </source>
</evidence>
<feature type="compositionally biased region" description="Basic and acidic residues" evidence="3">
    <location>
        <begin position="223"/>
        <end position="235"/>
    </location>
</feature>
<dbReference type="InterPro" id="IPR007157">
    <property type="entry name" value="PspA_VIPP1"/>
</dbReference>